<name>A0ABU6FQ46_9PROT</name>
<evidence type="ECO:0000256" key="1">
    <source>
        <dbReference type="ARBA" id="ARBA00010873"/>
    </source>
</evidence>
<sequence>MMTTRKIGADGLGDKSKLELENKRLVALGLPTSHEQLRDIRIGWEERTNEHLARAGLELRIDHRSHQERGLEIEPTQHVGVHATQTERRGKDVSRVRIDEDAAKRNAALIRERPDQVLTLITGEKSVFDRHDVARTLHRYIGEADAFQAAFATVMASPALVELQEEQRDDRGRVIERARYSTREMVGIERDMAISA</sequence>
<evidence type="ECO:0000313" key="5">
    <source>
        <dbReference type="Proteomes" id="UP001308776"/>
    </source>
</evidence>
<dbReference type="EMBL" id="JAQGFR010000189">
    <property type="protein sequence ID" value="MEB8514169.1"/>
    <property type="molecule type" value="Genomic_DNA"/>
</dbReference>
<evidence type="ECO:0000313" key="4">
    <source>
        <dbReference type="EMBL" id="MEB8514169.1"/>
    </source>
</evidence>
<dbReference type="Pfam" id="PF03389">
    <property type="entry name" value="MobA_MobL"/>
    <property type="match status" value="1"/>
</dbReference>
<comment type="similarity">
    <text evidence="1">Belongs to the MobA/MobL family.</text>
</comment>
<keyword evidence="2" id="KW-0184">Conjugation</keyword>
<feature type="domain" description="MobA/MobL protein" evidence="3">
    <location>
        <begin position="1"/>
        <end position="89"/>
    </location>
</feature>
<organism evidence="4 5">
    <name type="scientific">Acidithiobacillus ferriphilus</name>
    <dbReference type="NCBI Taxonomy" id="1689834"/>
    <lineage>
        <taxon>Bacteria</taxon>
        <taxon>Pseudomonadati</taxon>
        <taxon>Pseudomonadota</taxon>
        <taxon>Acidithiobacillia</taxon>
        <taxon>Acidithiobacillales</taxon>
        <taxon>Acidithiobacillaceae</taxon>
        <taxon>Acidithiobacillus</taxon>
    </lineage>
</organism>
<feature type="non-terminal residue" evidence="4">
    <location>
        <position position="196"/>
    </location>
</feature>
<evidence type="ECO:0000256" key="2">
    <source>
        <dbReference type="ARBA" id="ARBA00022971"/>
    </source>
</evidence>
<reference evidence="4 5" key="1">
    <citation type="submission" date="2022-11" db="EMBL/GenBank/DDBJ databases">
        <title>Comparative genomics analysis of Acidithiobacillus ferriphilus.</title>
        <authorList>
            <person name="Ma L."/>
        </authorList>
    </citation>
    <scope>NUCLEOTIDE SEQUENCE [LARGE SCALE GENOMIC DNA]</scope>
    <source>
        <strain evidence="4 5">DY15</strain>
    </source>
</reference>
<dbReference type="RefSeq" id="WP_325801467.1">
    <property type="nucleotide sequence ID" value="NZ_JAQGFR010000189.1"/>
</dbReference>
<protein>
    <submittedName>
        <fullName evidence="4">MobA/MobL family protein</fullName>
    </submittedName>
</protein>
<dbReference type="Gene3D" id="3.30.930.30">
    <property type="match status" value="1"/>
</dbReference>
<evidence type="ECO:0000259" key="3">
    <source>
        <dbReference type="Pfam" id="PF03389"/>
    </source>
</evidence>
<accession>A0ABU6FQ46</accession>
<proteinExistence type="inferred from homology"/>
<dbReference type="InterPro" id="IPR005053">
    <property type="entry name" value="MobA_MobL"/>
</dbReference>
<gene>
    <name evidence="4" type="ORF">OW717_08975</name>
</gene>
<comment type="caution">
    <text evidence="4">The sequence shown here is derived from an EMBL/GenBank/DDBJ whole genome shotgun (WGS) entry which is preliminary data.</text>
</comment>
<keyword evidence="5" id="KW-1185">Reference proteome</keyword>
<dbReference type="Proteomes" id="UP001308776">
    <property type="component" value="Unassembled WGS sequence"/>
</dbReference>